<organismHost>
    <name type="scientific">Phacochoerus aethiopicus</name>
    <name type="common">Warthog</name>
    <dbReference type="NCBI Taxonomy" id="85517"/>
</organismHost>
<name>A0A650FZU0_ASF</name>
<organismHost>
    <name type="scientific">Potamochoerus larvatus</name>
    <name type="common">Bushpig</name>
    <dbReference type="NCBI Taxonomy" id="273792"/>
</organismHost>
<dbReference type="EMBL" id="MN715134">
    <property type="protein sequence ID" value="QGV56997.1"/>
    <property type="molecule type" value="Genomic_DNA"/>
</dbReference>
<dbReference type="Proteomes" id="UP000428265">
    <property type="component" value="Segment"/>
</dbReference>
<accession>A0A650FZU0</accession>
<organism evidence="1 2">
    <name type="scientific">African swine fever virus</name>
    <name type="common">ASFV</name>
    <dbReference type="NCBI Taxonomy" id="10497"/>
    <lineage>
        <taxon>Viruses</taxon>
        <taxon>Varidnaviria</taxon>
        <taxon>Bamfordvirae</taxon>
        <taxon>Nucleocytoviricota</taxon>
        <taxon>Pokkesviricetes</taxon>
        <taxon>Asfuvirales</taxon>
        <taxon>Asfarviridae</taxon>
        <taxon>Asfivirus</taxon>
        <taxon>Asfivirus haemorrhagiae</taxon>
    </lineage>
</organism>
<organismHost>
    <name type="scientific">Phacochoerus africanus</name>
    <name type="common">Warthog</name>
    <dbReference type="NCBI Taxonomy" id="41426"/>
</organismHost>
<evidence type="ECO:0000313" key="2">
    <source>
        <dbReference type="Proteomes" id="UP000428265"/>
    </source>
</evidence>
<protein>
    <submittedName>
        <fullName evidence="1">Uncharacterized protein</fullName>
    </submittedName>
</protein>
<organismHost>
    <name type="scientific">Ornithodoros moubata</name>
    <name type="common">Soft tick</name>
    <name type="synonym">Argasid tick</name>
    <dbReference type="NCBI Taxonomy" id="6938"/>
</organismHost>
<proteinExistence type="predicted"/>
<organismHost>
    <name type="scientific">Sus scrofa</name>
    <name type="common">Pig</name>
    <dbReference type="NCBI Taxonomy" id="9823"/>
</organismHost>
<sequence length="33" mass="3973">MMMYMIIRRNTFTGVHDQNLMFYVKSTDVNCLV</sequence>
<organismHost>
    <name type="scientific">Ornithodoros</name>
    <name type="common">relapsing fever ticks</name>
    <dbReference type="NCBI Taxonomy" id="6937"/>
</organismHost>
<reference evidence="1 2" key="1">
    <citation type="journal article" date="2019" name="Viruses">
        <title>A Simple Method for Sample Preparation to Facilitate Efficient Whole-Genome Sequencing of African Swine Fever Virus.</title>
        <authorList>
            <person name="Olasz F."/>
            <person name="Meszaros I."/>
            <person name="Marton S."/>
            <person name="Kajan G.L."/>
            <person name="Tamas V."/>
            <person name="Locsmandi G."/>
            <person name="Magyar T."/>
            <person name="Balint A."/>
            <person name="Banyai K."/>
            <person name="Zadori Z."/>
        </authorList>
    </citation>
    <scope>NUCLEOTIDE SEQUENCE [LARGE SCALE GENOMIC DNA]</scope>
    <source>
        <strain evidence="1 2">ASFV_HU_2018</strain>
    </source>
</reference>
<evidence type="ECO:0000313" key="1">
    <source>
        <dbReference type="EMBL" id="QGV56997.1"/>
    </source>
</evidence>